<keyword evidence="2" id="KW-0732">Signal</keyword>
<evidence type="ECO:0000313" key="4">
    <source>
        <dbReference type="Proteomes" id="UP001230145"/>
    </source>
</evidence>
<dbReference type="RefSeq" id="WP_307635293.1">
    <property type="nucleotide sequence ID" value="NZ_JAUSQL010000001.1"/>
</dbReference>
<gene>
    <name evidence="3" type="ORF">J2S45_001975</name>
</gene>
<feature type="chain" id="PRO_5045723780" evidence="2">
    <location>
        <begin position="21"/>
        <end position="236"/>
    </location>
</feature>
<feature type="region of interest" description="Disordered" evidence="1">
    <location>
        <begin position="24"/>
        <end position="45"/>
    </location>
</feature>
<accession>A0ABT9PLE9</accession>
<comment type="caution">
    <text evidence="3">The sequence shown here is derived from an EMBL/GenBank/DDBJ whole genome shotgun (WGS) entry which is preliminary data.</text>
</comment>
<sequence>MRRGPLALAGVLLLGVSACGGETSAPGGAASSVTPSPVSSASEKAEYTNLPEVVVDDNGMRSFPDQTHQEYLNIKWSNLLQSLAPDEAAALTRPDVQLVQTFDDFAQYAQAYVPCMHDAGWNEVTFNTTDQTIDAEVPPEQMSAYQLSDYVCSGQYYYHVPPMNEEQIGMLWDYNNDVVLPCLAKYGYTDVPFDSREAFIDRYFAQRTYTLPITALGLDQAGERHPCDTLPSFLDK</sequence>
<feature type="compositionally biased region" description="Low complexity" evidence="1">
    <location>
        <begin position="29"/>
        <end position="42"/>
    </location>
</feature>
<dbReference type="EMBL" id="JAUSQL010000001">
    <property type="protein sequence ID" value="MDP9833296.1"/>
    <property type="molecule type" value="Genomic_DNA"/>
</dbReference>
<evidence type="ECO:0000256" key="2">
    <source>
        <dbReference type="SAM" id="SignalP"/>
    </source>
</evidence>
<dbReference type="Proteomes" id="UP001230145">
    <property type="component" value="Unassembled WGS sequence"/>
</dbReference>
<reference evidence="3 4" key="1">
    <citation type="submission" date="2023-07" db="EMBL/GenBank/DDBJ databases">
        <title>Sequencing the genomes of 1000 actinobacteria strains.</title>
        <authorList>
            <person name="Klenk H.-P."/>
        </authorList>
    </citation>
    <scope>NUCLEOTIDE SEQUENCE [LARGE SCALE GENOMIC DNA]</scope>
    <source>
        <strain evidence="3 4">DSM 19515</strain>
    </source>
</reference>
<keyword evidence="4" id="KW-1185">Reference proteome</keyword>
<organism evidence="3 4">
    <name type="scientific">Trueperella abortisuis</name>
    <dbReference type="NCBI Taxonomy" id="445930"/>
    <lineage>
        <taxon>Bacteria</taxon>
        <taxon>Bacillati</taxon>
        <taxon>Actinomycetota</taxon>
        <taxon>Actinomycetes</taxon>
        <taxon>Actinomycetales</taxon>
        <taxon>Actinomycetaceae</taxon>
        <taxon>Trueperella</taxon>
    </lineage>
</organism>
<dbReference type="PROSITE" id="PS51257">
    <property type="entry name" value="PROKAR_LIPOPROTEIN"/>
    <property type="match status" value="1"/>
</dbReference>
<name>A0ABT9PLE9_9ACTO</name>
<evidence type="ECO:0000313" key="3">
    <source>
        <dbReference type="EMBL" id="MDP9833296.1"/>
    </source>
</evidence>
<evidence type="ECO:0000256" key="1">
    <source>
        <dbReference type="SAM" id="MobiDB-lite"/>
    </source>
</evidence>
<protein>
    <submittedName>
        <fullName evidence="3">Uncharacterized protein</fullName>
    </submittedName>
</protein>
<feature type="signal peptide" evidence="2">
    <location>
        <begin position="1"/>
        <end position="20"/>
    </location>
</feature>
<proteinExistence type="predicted"/>